<feature type="transmembrane region" description="Helical" evidence="1">
    <location>
        <begin position="89"/>
        <end position="107"/>
    </location>
</feature>
<gene>
    <name evidence="2" type="ORF">DM02DRAFT_351238</name>
</gene>
<dbReference type="EMBL" id="KZ805305">
    <property type="protein sequence ID" value="PVI07089.1"/>
    <property type="molecule type" value="Genomic_DNA"/>
</dbReference>
<reference evidence="2 3" key="1">
    <citation type="journal article" date="2018" name="Sci. Rep.">
        <title>Comparative genomics provides insights into the lifestyle and reveals functional heterogeneity of dark septate endophytic fungi.</title>
        <authorList>
            <person name="Knapp D.G."/>
            <person name="Nemeth J.B."/>
            <person name="Barry K."/>
            <person name="Hainaut M."/>
            <person name="Henrissat B."/>
            <person name="Johnson J."/>
            <person name="Kuo A."/>
            <person name="Lim J.H.P."/>
            <person name="Lipzen A."/>
            <person name="Nolan M."/>
            <person name="Ohm R.A."/>
            <person name="Tamas L."/>
            <person name="Grigoriev I.V."/>
            <person name="Spatafora J.W."/>
            <person name="Nagy L.G."/>
            <person name="Kovacs G.M."/>
        </authorList>
    </citation>
    <scope>NUCLEOTIDE SEQUENCE [LARGE SCALE GENOMIC DNA]</scope>
    <source>
        <strain evidence="2 3">DSE2036</strain>
    </source>
</reference>
<keyword evidence="1" id="KW-1133">Transmembrane helix</keyword>
<protein>
    <submittedName>
        <fullName evidence="2">Uncharacterized protein</fullName>
    </submittedName>
</protein>
<proteinExistence type="predicted"/>
<keyword evidence="1" id="KW-0812">Transmembrane</keyword>
<accession>A0A2V1EAP0</accession>
<evidence type="ECO:0000313" key="3">
    <source>
        <dbReference type="Proteomes" id="UP000244855"/>
    </source>
</evidence>
<evidence type="ECO:0000313" key="2">
    <source>
        <dbReference type="EMBL" id="PVI07089.1"/>
    </source>
</evidence>
<keyword evidence="1" id="KW-0472">Membrane</keyword>
<dbReference type="Proteomes" id="UP000244855">
    <property type="component" value="Unassembled WGS sequence"/>
</dbReference>
<evidence type="ECO:0000256" key="1">
    <source>
        <dbReference type="SAM" id="Phobius"/>
    </source>
</evidence>
<name>A0A2V1EAP0_9PLEO</name>
<keyword evidence="3" id="KW-1185">Reference proteome</keyword>
<organism evidence="2 3">
    <name type="scientific">Periconia macrospinosa</name>
    <dbReference type="NCBI Taxonomy" id="97972"/>
    <lineage>
        <taxon>Eukaryota</taxon>
        <taxon>Fungi</taxon>
        <taxon>Dikarya</taxon>
        <taxon>Ascomycota</taxon>
        <taxon>Pezizomycotina</taxon>
        <taxon>Dothideomycetes</taxon>
        <taxon>Pleosporomycetidae</taxon>
        <taxon>Pleosporales</taxon>
        <taxon>Massarineae</taxon>
        <taxon>Periconiaceae</taxon>
        <taxon>Periconia</taxon>
    </lineage>
</organism>
<sequence length="110" mass="12179">MRVVTPLVCGSFCIATKRPNLTWGLLYQCRMENDHAVACTLGCCGTQTMARVSVYTWFQVKYIAGYVVGRVVLMTKSLSKKKKKTPGRYGIWLGCLVAACNLPFLIAGHN</sequence>
<dbReference type="AlphaFoldDB" id="A0A2V1EAP0"/>